<organism evidence="1 2">
    <name type="scientific">Hyaloperonospora arabidopsidis (strain Emoy2)</name>
    <name type="common">Downy mildew agent</name>
    <name type="synonym">Peronospora arabidopsidis</name>
    <dbReference type="NCBI Taxonomy" id="559515"/>
    <lineage>
        <taxon>Eukaryota</taxon>
        <taxon>Sar</taxon>
        <taxon>Stramenopiles</taxon>
        <taxon>Oomycota</taxon>
        <taxon>Peronosporomycetes</taxon>
        <taxon>Peronosporales</taxon>
        <taxon>Peronosporaceae</taxon>
        <taxon>Hyaloperonospora</taxon>
    </lineage>
</organism>
<dbReference type="EnsemblProtists" id="HpaT810736">
    <property type="protein sequence ID" value="HpaP810736"/>
    <property type="gene ID" value="HpaG810736"/>
</dbReference>
<proteinExistence type="predicted"/>
<reference evidence="2" key="1">
    <citation type="journal article" date="2010" name="Science">
        <title>Signatures of adaptation to obligate biotrophy in the Hyaloperonospora arabidopsidis genome.</title>
        <authorList>
            <person name="Baxter L."/>
            <person name="Tripathy S."/>
            <person name="Ishaque N."/>
            <person name="Boot N."/>
            <person name="Cabral A."/>
            <person name="Kemen E."/>
            <person name="Thines M."/>
            <person name="Ah-Fong A."/>
            <person name="Anderson R."/>
            <person name="Badejoko W."/>
            <person name="Bittner-Eddy P."/>
            <person name="Boore J.L."/>
            <person name="Chibucos M.C."/>
            <person name="Coates M."/>
            <person name="Dehal P."/>
            <person name="Delehaunty K."/>
            <person name="Dong S."/>
            <person name="Downton P."/>
            <person name="Dumas B."/>
            <person name="Fabro G."/>
            <person name="Fronick C."/>
            <person name="Fuerstenberg S.I."/>
            <person name="Fulton L."/>
            <person name="Gaulin E."/>
            <person name="Govers F."/>
            <person name="Hughes L."/>
            <person name="Humphray S."/>
            <person name="Jiang R.H."/>
            <person name="Judelson H."/>
            <person name="Kamoun S."/>
            <person name="Kyung K."/>
            <person name="Meijer H."/>
            <person name="Minx P."/>
            <person name="Morris P."/>
            <person name="Nelson J."/>
            <person name="Phuntumart V."/>
            <person name="Qutob D."/>
            <person name="Rehmany A."/>
            <person name="Rougon-Cardoso A."/>
            <person name="Ryden P."/>
            <person name="Torto-Alalibo T."/>
            <person name="Studholme D."/>
            <person name="Wang Y."/>
            <person name="Win J."/>
            <person name="Wood J."/>
            <person name="Clifton S.W."/>
            <person name="Rogers J."/>
            <person name="Van den Ackerveken G."/>
            <person name="Jones J.D."/>
            <person name="McDowell J.M."/>
            <person name="Beynon J."/>
            <person name="Tyler B.M."/>
        </authorList>
    </citation>
    <scope>NUCLEOTIDE SEQUENCE [LARGE SCALE GENOMIC DNA]</scope>
    <source>
        <strain evidence="2">Emoy2</strain>
    </source>
</reference>
<dbReference type="Proteomes" id="UP000011713">
    <property type="component" value="Unassembled WGS sequence"/>
</dbReference>
<accession>M4BW35</accession>
<sequence>MDVCLLTVYGFSNNMALDAAVTSLMDEVGHNGVGVSCLRPRPMNTVPAHGIPDLFVSQHSRYM</sequence>
<dbReference type="AlphaFoldDB" id="M4BW35"/>
<keyword evidence="2" id="KW-1185">Reference proteome</keyword>
<evidence type="ECO:0000313" key="2">
    <source>
        <dbReference type="Proteomes" id="UP000011713"/>
    </source>
</evidence>
<reference evidence="1" key="2">
    <citation type="submission" date="2015-06" db="UniProtKB">
        <authorList>
            <consortium name="EnsemblProtists"/>
        </authorList>
    </citation>
    <scope>IDENTIFICATION</scope>
    <source>
        <strain evidence="1">Emoy2</strain>
    </source>
</reference>
<dbReference type="EMBL" id="JH597991">
    <property type="status" value="NOT_ANNOTATED_CDS"/>
    <property type="molecule type" value="Genomic_DNA"/>
</dbReference>
<dbReference type="InParanoid" id="M4BW35"/>
<dbReference type="HOGENOM" id="CLU_2890546_0_0_1"/>
<dbReference type="VEuPathDB" id="FungiDB:HpaG810736"/>
<evidence type="ECO:0000313" key="1">
    <source>
        <dbReference type="EnsemblProtists" id="HpaP810736"/>
    </source>
</evidence>
<protein>
    <submittedName>
        <fullName evidence="1">Uncharacterized protein</fullName>
    </submittedName>
</protein>
<name>M4BW35_HYAAE</name>